<dbReference type="EMBL" id="VFOW01000001">
    <property type="protein sequence ID" value="TQL75331.1"/>
    <property type="molecule type" value="Genomic_DNA"/>
</dbReference>
<reference evidence="9 10" key="1">
    <citation type="submission" date="2019-06" db="EMBL/GenBank/DDBJ databases">
        <title>Sequencing the genomes of 1000 actinobacteria strains.</title>
        <authorList>
            <person name="Klenk H.-P."/>
        </authorList>
    </citation>
    <scope>NUCLEOTIDE SEQUENCE [LARGE SCALE GENOMIC DNA]</scope>
    <source>
        <strain evidence="9 10">DSM 45928</strain>
    </source>
</reference>
<evidence type="ECO:0000313" key="10">
    <source>
        <dbReference type="Proteomes" id="UP000317043"/>
    </source>
</evidence>
<feature type="transmembrane region" description="Helical" evidence="7">
    <location>
        <begin position="192"/>
        <end position="211"/>
    </location>
</feature>
<dbReference type="GO" id="GO:0055085">
    <property type="term" value="P:transmembrane transport"/>
    <property type="evidence" value="ECO:0007669"/>
    <property type="project" value="InterPro"/>
</dbReference>
<evidence type="ECO:0000256" key="2">
    <source>
        <dbReference type="ARBA" id="ARBA00022448"/>
    </source>
</evidence>
<dbReference type="InterPro" id="IPR050366">
    <property type="entry name" value="BP-dependent_transpt_permease"/>
</dbReference>
<feature type="transmembrane region" description="Helical" evidence="7">
    <location>
        <begin position="70"/>
        <end position="94"/>
    </location>
</feature>
<evidence type="ECO:0000313" key="9">
    <source>
        <dbReference type="EMBL" id="TQL75331.1"/>
    </source>
</evidence>
<name>A0A543ARW9_9ACTN</name>
<accession>A0A543ARW9</accession>
<keyword evidence="10" id="KW-1185">Reference proteome</keyword>
<feature type="domain" description="ABC transmembrane type-1" evidence="8">
    <location>
        <begin position="67"/>
        <end position="254"/>
    </location>
</feature>
<organism evidence="9 10">
    <name type="scientific">Stackebrandtia endophytica</name>
    <dbReference type="NCBI Taxonomy" id="1496996"/>
    <lineage>
        <taxon>Bacteria</taxon>
        <taxon>Bacillati</taxon>
        <taxon>Actinomycetota</taxon>
        <taxon>Actinomycetes</taxon>
        <taxon>Glycomycetales</taxon>
        <taxon>Glycomycetaceae</taxon>
        <taxon>Stackebrandtia</taxon>
    </lineage>
</organism>
<dbReference type="InterPro" id="IPR000515">
    <property type="entry name" value="MetI-like"/>
</dbReference>
<evidence type="ECO:0000256" key="4">
    <source>
        <dbReference type="ARBA" id="ARBA00022692"/>
    </source>
</evidence>
<evidence type="ECO:0000256" key="3">
    <source>
        <dbReference type="ARBA" id="ARBA00022475"/>
    </source>
</evidence>
<dbReference type="PANTHER" id="PTHR43386:SF25">
    <property type="entry name" value="PEPTIDE ABC TRANSPORTER PERMEASE PROTEIN"/>
    <property type="match status" value="1"/>
</dbReference>
<feature type="transmembrane region" description="Helical" evidence="7">
    <location>
        <begin position="106"/>
        <end position="124"/>
    </location>
</feature>
<protein>
    <submittedName>
        <fullName evidence="9">Peptide/nickel transport system permease protein</fullName>
    </submittedName>
</protein>
<keyword evidence="3" id="KW-1003">Cell membrane</keyword>
<comment type="similarity">
    <text evidence="7">Belongs to the binding-protein-dependent transport system permease family.</text>
</comment>
<evidence type="ECO:0000256" key="5">
    <source>
        <dbReference type="ARBA" id="ARBA00022989"/>
    </source>
</evidence>
<keyword evidence="2 7" id="KW-0813">Transport</keyword>
<dbReference type="OrthoDB" id="6637947at2"/>
<dbReference type="Pfam" id="PF00528">
    <property type="entry name" value="BPD_transp_1"/>
    <property type="match status" value="1"/>
</dbReference>
<dbReference type="PANTHER" id="PTHR43386">
    <property type="entry name" value="OLIGOPEPTIDE TRANSPORT SYSTEM PERMEASE PROTEIN APPC"/>
    <property type="match status" value="1"/>
</dbReference>
<dbReference type="PROSITE" id="PS50928">
    <property type="entry name" value="ABC_TM1"/>
    <property type="match status" value="1"/>
</dbReference>
<dbReference type="CDD" id="cd06261">
    <property type="entry name" value="TM_PBP2"/>
    <property type="match status" value="1"/>
</dbReference>
<evidence type="ECO:0000256" key="1">
    <source>
        <dbReference type="ARBA" id="ARBA00004651"/>
    </source>
</evidence>
<evidence type="ECO:0000256" key="7">
    <source>
        <dbReference type="RuleBase" id="RU363032"/>
    </source>
</evidence>
<dbReference type="Gene3D" id="1.10.3720.10">
    <property type="entry name" value="MetI-like"/>
    <property type="match status" value="1"/>
</dbReference>
<dbReference type="GO" id="GO:0005886">
    <property type="term" value="C:plasma membrane"/>
    <property type="evidence" value="ECO:0007669"/>
    <property type="project" value="UniProtKB-SubCell"/>
</dbReference>
<feature type="transmembrane region" description="Helical" evidence="7">
    <location>
        <begin position="231"/>
        <end position="254"/>
    </location>
</feature>
<dbReference type="InParanoid" id="A0A543ARW9"/>
<gene>
    <name evidence="9" type="ORF">FB566_0828</name>
</gene>
<keyword evidence="6 7" id="KW-0472">Membrane</keyword>
<comment type="caution">
    <text evidence="9">The sequence shown here is derived from an EMBL/GenBank/DDBJ whole genome shotgun (WGS) entry which is preliminary data.</text>
</comment>
<dbReference type="SUPFAM" id="SSF161098">
    <property type="entry name" value="MetI-like"/>
    <property type="match status" value="1"/>
</dbReference>
<dbReference type="Proteomes" id="UP000317043">
    <property type="component" value="Unassembled WGS sequence"/>
</dbReference>
<dbReference type="AlphaFoldDB" id="A0A543ARW9"/>
<sequence>MTRRRHLRNLALLPGLLVAVVAVAGPWLVPSDPMLIVDLPYGSASAERWLGTDHAGRDVWHQILAGGRPLVVVPLVAVTLTVLIGTATGMFAAFLGGAVDAVVSRLDTIALAIPAILVLLLLLHSWGSHAGTLIVAILIASVPFVSRLARAATLQAMNAGYVEQAIGLGAGTVTVVRREILPNIIGPVIADAGTRLAIAITLTAVTGFLGFDSGQANWGAMVNQNFEGMALSAWGVLVPAVLLAVLAVSANLFLDRLAERMAP</sequence>
<comment type="subcellular location">
    <subcellularLocation>
        <location evidence="1 7">Cell membrane</location>
        <topology evidence="1 7">Multi-pass membrane protein</topology>
    </subcellularLocation>
</comment>
<feature type="transmembrane region" description="Helical" evidence="7">
    <location>
        <begin position="130"/>
        <end position="149"/>
    </location>
</feature>
<evidence type="ECO:0000256" key="6">
    <source>
        <dbReference type="ARBA" id="ARBA00023136"/>
    </source>
</evidence>
<proteinExistence type="inferred from homology"/>
<keyword evidence="5 7" id="KW-1133">Transmembrane helix</keyword>
<dbReference type="RefSeq" id="WP_142035102.1">
    <property type="nucleotide sequence ID" value="NZ_JBHTGS010000001.1"/>
</dbReference>
<evidence type="ECO:0000259" key="8">
    <source>
        <dbReference type="PROSITE" id="PS50928"/>
    </source>
</evidence>
<dbReference type="InterPro" id="IPR035906">
    <property type="entry name" value="MetI-like_sf"/>
</dbReference>
<keyword evidence="4 7" id="KW-0812">Transmembrane</keyword>